<evidence type="ECO:0000256" key="3">
    <source>
        <dbReference type="ARBA" id="ARBA00022475"/>
    </source>
</evidence>
<evidence type="ECO:0000256" key="5">
    <source>
        <dbReference type="ARBA" id="ARBA00022989"/>
    </source>
</evidence>
<gene>
    <name evidence="9" type="ORF">ACFO4N_10890</name>
</gene>
<evidence type="ECO:0000256" key="2">
    <source>
        <dbReference type="ARBA" id="ARBA00022448"/>
    </source>
</evidence>
<dbReference type="RefSeq" id="WP_376846315.1">
    <property type="nucleotide sequence ID" value="NZ_JBHSFW010000006.1"/>
</dbReference>
<sequence>MTSKPIQQRPPKPIKNKLGSREGVMGYIFMLPSLVFYAIFLLIPLVFSLFLSFTEWGGFDFSLIKWVGFKNYKEILFGGHGFLHPILTNTLIFAVGSVLLSFVIALIISYMITRLRLEGFWRTLYFLPMVTNVVAVGNVWKFMYDPNTGLINAILGALGMPTIHFMDSPHIALFSVIIVAAWTGIGSAILILTAGLKNIPDSYYEAAIIDGAGTFRLFWNITMPLLKPSMLFVLITSFIGGLQSFNLILVMTGDGGPGNSTNVLGLEMYNQAFKYSQWGMASALAFILFIVVLIITFIQLRLFRSGGVENY</sequence>
<evidence type="ECO:0000313" key="10">
    <source>
        <dbReference type="Proteomes" id="UP001596022"/>
    </source>
</evidence>
<keyword evidence="3" id="KW-1003">Cell membrane</keyword>
<evidence type="ECO:0000256" key="1">
    <source>
        <dbReference type="ARBA" id="ARBA00004651"/>
    </source>
</evidence>
<keyword evidence="4 7" id="KW-0812">Transmembrane</keyword>
<keyword evidence="2 7" id="KW-0813">Transport</keyword>
<feature type="transmembrane region" description="Helical" evidence="7">
    <location>
        <begin position="231"/>
        <end position="251"/>
    </location>
</feature>
<dbReference type="Pfam" id="PF00528">
    <property type="entry name" value="BPD_transp_1"/>
    <property type="match status" value="1"/>
</dbReference>
<dbReference type="PANTHER" id="PTHR30193">
    <property type="entry name" value="ABC TRANSPORTER PERMEASE PROTEIN"/>
    <property type="match status" value="1"/>
</dbReference>
<feature type="domain" description="ABC transmembrane type-1" evidence="8">
    <location>
        <begin position="87"/>
        <end position="299"/>
    </location>
</feature>
<keyword evidence="6 7" id="KW-0472">Membrane</keyword>
<evidence type="ECO:0000313" key="9">
    <source>
        <dbReference type="EMBL" id="MFC4619220.1"/>
    </source>
</evidence>
<dbReference type="Gene3D" id="1.10.3720.10">
    <property type="entry name" value="MetI-like"/>
    <property type="match status" value="1"/>
</dbReference>
<feature type="transmembrane region" description="Helical" evidence="7">
    <location>
        <begin position="91"/>
        <end position="112"/>
    </location>
</feature>
<dbReference type="InterPro" id="IPR051393">
    <property type="entry name" value="ABC_transporter_permease"/>
</dbReference>
<dbReference type="InterPro" id="IPR000515">
    <property type="entry name" value="MetI-like"/>
</dbReference>
<keyword evidence="10" id="KW-1185">Reference proteome</keyword>
<evidence type="ECO:0000259" key="8">
    <source>
        <dbReference type="PROSITE" id="PS50928"/>
    </source>
</evidence>
<dbReference type="SUPFAM" id="SSF161098">
    <property type="entry name" value="MetI-like"/>
    <property type="match status" value="1"/>
</dbReference>
<feature type="transmembrane region" description="Helical" evidence="7">
    <location>
        <begin position="173"/>
        <end position="196"/>
    </location>
</feature>
<proteinExistence type="inferred from homology"/>
<dbReference type="PROSITE" id="PS50928">
    <property type="entry name" value="ABC_TM1"/>
    <property type="match status" value="1"/>
</dbReference>
<evidence type="ECO:0000256" key="6">
    <source>
        <dbReference type="ARBA" id="ARBA00023136"/>
    </source>
</evidence>
<dbReference type="InterPro" id="IPR035906">
    <property type="entry name" value="MetI-like_sf"/>
</dbReference>
<comment type="caution">
    <text evidence="9">The sequence shown here is derived from an EMBL/GenBank/DDBJ whole genome shotgun (WGS) entry which is preliminary data.</text>
</comment>
<feature type="transmembrane region" description="Helical" evidence="7">
    <location>
        <begin position="278"/>
        <end position="298"/>
    </location>
</feature>
<evidence type="ECO:0000256" key="7">
    <source>
        <dbReference type="RuleBase" id="RU363032"/>
    </source>
</evidence>
<protein>
    <submittedName>
        <fullName evidence="9">Carbohydrate ABC transporter permease</fullName>
    </submittedName>
</protein>
<feature type="transmembrane region" description="Helical" evidence="7">
    <location>
        <begin position="124"/>
        <end position="143"/>
    </location>
</feature>
<keyword evidence="5 7" id="KW-1133">Transmembrane helix</keyword>
<organism evidence="9 10">
    <name type="scientific">Camelliibacillus cellulosilyticus</name>
    <dbReference type="NCBI Taxonomy" id="2174486"/>
    <lineage>
        <taxon>Bacteria</taxon>
        <taxon>Bacillati</taxon>
        <taxon>Bacillota</taxon>
        <taxon>Bacilli</taxon>
        <taxon>Bacillales</taxon>
        <taxon>Sporolactobacillaceae</taxon>
        <taxon>Camelliibacillus</taxon>
    </lineage>
</organism>
<reference evidence="10" key="1">
    <citation type="journal article" date="2019" name="Int. J. Syst. Evol. Microbiol.">
        <title>The Global Catalogue of Microorganisms (GCM) 10K type strain sequencing project: providing services to taxonomists for standard genome sequencing and annotation.</title>
        <authorList>
            <consortium name="The Broad Institute Genomics Platform"/>
            <consortium name="The Broad Institute Genome Sequencing Center for Infectious Disease"/>
            <person name="Wu L."/>
            <person name="Ma J."/>
        </authorList>
    </citation>
    <scope>NUCLEOTIDE SEQUENCE [LARGE SCALE GENOMIC DNA]</scope>
    <source>
        <strain evidence="10">CGMCC 1.16306</strain>
    </source>
</reference>
<accession>A0ABV9GRD6</accession>
<dbReference type="PANTHER" id="PTHR30193:SF37">
    <property type="entry name" value="INNER MEMBRANE ABC TRANSPORTER PERMEASE PROTEIN YCJO"/>
    <property type="match status" value="1"/>
</dbReference>
<dbReference type="EMBL" id="JBHSFW010000006">
    <property type="protein sequence ID" value="MFC4619220.1"/>
    <property type="molecule type" value="Genomic_DNA"/>
</dbReference>
<dbReference type="Proteomes" id="UP001596022">
    <property type="component" value="Unassembled WGS sequence"/>
</dbReference>
<dbReference type="SUPFAM" id="SSF160964">
    <property type="entry name" value="MalF N-terminal region-like"/>
    <property type="match status" value="1"/>
</dbReference>
<evidence type="ECO:0000256" key="4">
    <source>
        <dbReference type="ARBA" id="ARBA00022692"/>
    </source>
</evidence>
<comment type="subcellular location">
    <subcellularLocation>
        <location evidence="1 7">Cell membrane</location>
        <topology evidence="1 7">Multi-pass membrane protein</topology>
    </subcellularLocation>
</comment>
<name>A0ABV9GRD6_9BACL</name>
<feature type="transmembrane region" description="Helical" evidence="7">
    <location>
        <begin position="24"/>
        <end position="53"/>
    </location>
</feature>
<comment type="similarity">
    <text evidence="7">Belongs to the binding-protein-dependent transport system permease family.</text>
</comment>
<dbReference type="CDD" id="cd06261">
    <property type="entry name" value="TM_PBP2"/>
    <property type="match status" value="1"/>
</dbReference>